<dbReference type="Pfam" id="PF00023">
    <property type="entry name" value="Ank"/>
    <property type="match status" value="2"/>
</dbReference>
<evidence type="ECO:0000313" key="6">
    <source>
        <dbReference type="WBParaSite" id="ECPE_0000353501-mRNA-1"/>
    </source>
</evidence>
<keyword evidence="5" id="KW-1185">Reference proteome</keyword>
<dbReference type="PANTHER" id="PTHR24193">
    <property type="entry name" value="ANKYRIN REPEAT PROTEIN"/>
    <property type="match status" value="1"/>
</dbReference>
<protein>
    <submittedName>
        <fullName evidence="6">ANK_REP_REGION domain-containing protein</fullName>
    </submittedName>
</protein>
<dbReference type="WBParaSite" id="ECPE_0000353501-mRNA-1">
    <property type="protein sequence ID" value="ECPE_0000353501-mRNA-1"/>
    <property type="gene ID" value="ECPE_0000353501"/>
</dbReference>
<keyword evidence="1" id="KW-0677">Repeat</keyword>
<feature type="repeat" description="ANK" evidence="3">
    <location>
        <begin position="262"/>
        <end position="294"/>
    </location>
</feature>
<reference evidence="6" key="1">
    <citation type="submission" date="2016-06" db="UniProtKB">
        <authorList>
            <consortium name="WormBaseParasite"/>
        </authorList>
    </citation>
    <scope>IDENTIFICATION</scope>
</reference>
<dbReference type="Pfam" id="PF12796">
    <property type="entry name" value="Ank_2"/>
    <property type="match status" value="1"/>
</dbReference>
<evidence type="ECO:0000256" key="2">
    <source>
        <dbReference type="ARBA" id="ARBA00023043"/>
    </source>
</evidence>
<reference evidence="4 5" key="2">
    <citation type="submission" date="2018-11" db="EMBL/GenBank/DDBJ databases">
        <authorList>
            <consortium name="Pathogen Informatics"/>
        </authorList>
    </citation>
    <scope>NUCLEOTIDE SEQUENCE [LARGE SCALE GENOMIC DNA]</scope>
    <source>
        <strain evidence="4 5">Egypt</strain>
    </source>
</reference>
<dbReference type="Gene3D" id="1.25.40.20">
    <property type="entry name" value="Ankyrin repeat-containing domain"/>
    <property type="match status" value="2"/>
</dbReference>
<dbReference type="InterPro" id="IPR050663">
    <property type="entry name" value="Ankyrin-SOCS_Box"/>
</dbReference>
<feature type="repeat" description="ANK" evidence="3">
    <location>
        <begin position="158"/>
        <end position="190"/>
    </location>
</feature>
<dbReference type="InterPro" id="IPR036770">
    <property type="entry name" value="Ankyrin_rpt-contain_sf"/>
</dbReference>
<dbReference type="AlphaFoldDB" id="A0A183A997"/>
<dbReference type="SUPFAM" id="SSF48403">
    <property type="entry name" value="Ankyrin repeat"/>
    <property type="match status" value="1"/>
</dbReference>
<dbReference type="SMART" id="SM00248">
    <property type="entry name" value="ANK"/>
    <property type="match status" value="5"/>
</dbReference>
<dbReference type="PROSITE" id="PS50088">
    <property type="entry name" value="ANK_REPEAT"/>
    <property type="match status" value="4"/>
</dbReference>
<dbReference type="GO" id="GO:0005634">
    <property type="term" value="C:nucleus"/>
    <property type="evidence" value="ECO:0007669"/>
    <property type="project" value="TreeGrafter"/>
</dbReference>
<evidence type="ECO:0000256" key="1">
    <source>
        <dbReference type="ARBA" id="ARBA00022737"/>
    </source>
</evidence>
<name>A0A183A997_9TREM</name>
<feature type="repeat" description="ANK" evidence="3">
    <location>
        <begin position="191"/>
        <end position="223"/>
    </location>
</feature>
<organism evidence="6">
    <name type="scientific">Echinostoma caproni</name>
    <dbReference type="NCBI Taxonomy" id="27848"/>
    <lineage>
        <taxon>Eukaryota</taxon>
        <taxon>Metazoa</taxon>
        <taxon>Spiralia</taxon>
        <taxon>Lophotrochozoa</taxon>
        <taxon>Platyhelminthes</taxon>
        <taxon>Trematoda</taxon>
        <taxon>Digenea</taxon>
        <taxon>Plagiorchiida</taxon>
        <taxon>Echinostomata</taxon>
        <taxon>Echinostomatoidea</taxon>
        <taxon>Echinostomatidae</taxon>
        <taxon>Echinostoma</taxon>
    </lineage>
</organism>
<gene>
    <name evidence="4" type="ORF">ECPE_LOCUS3532</name>
</gene>
<feature type="repeat" description="ANK" evidence="3">
    <location>
        <begin position="125"/>
        <end position="157"/>
    </location>
</feature>
<accession>A0A183A997</accession>
<evidence type="ECO:0000256" key="3">
    <source>
        <dbReference type="PROSITE-ProRule" id="PRU00023"/>
    </source>
</evidence>
<dbReference type="Proteomes" id="UP000272942">
    <property type="component" value="Unassembled WGS sequence"/>
</dbReference>
<proteinExistence type="predicted"/>
<dbReference type="PROSITE" id="PS50297">
    <property type="entry name" value="ANK_REP_REGION"/>
    <property type="match status" value="1"/>
</dbReference>
<keyword evidence="2 3" id="KW-0040">ANK repeat</keyword>
<dbReference type="PANTHER" id="PTHR24193:SF121">
    <property type="entry name" value="ADA2A-CONTAINING COMPLEX COMPONENT 3, ISOFORM D"/>
    <property type="match status" value="1"/>
</dbReference>
<dbReference type="GO" id="GO:0045944">
    <property type="term" value="P:positive regulation of transcription by RNA polymerase II"/>
    <property type="evidence" value="ECO:0007669"/>
    <property type="project" value="TreeGrafter"/>
</dbReference>
<evidence type="ECO:0000313" key="4">
    <source>
        <dbReference type="EMBL" id="VDP69782.1"/>
    </source>
</evidence>
<dbReference type="EMBL" id="UZAN01040473">
    <property type="protein sequence ID" value="VDP69782.1"/>
    <property type="molecule type" value="Genomic_DNA"/>
</dbReference>
<sequence>MAMDISRLIAPFAMITTPDFHTVKIEWFDSLDELEMAGLKCAVEVSIRKVEHTNWEVIYLGRSDQCLYNKMEPGMEYLIRLRLNLGDQFGPYGEEQKIEMPPEPNTGSDLHKAIKQVNIEVTDRCDFTPLMAVASRNLKNMVHILIKYGAKPNTTNKLGKTALMIASNKGYTEIAEYLLSHGADPNIRDINGMHAVFYAVDGEYGNIVRILVKSGAKIDLEDYDNHWTPLIRLACLANNGNARVGAALIDCGANVNHRDKYGQTALMHCAFHRNHVDLAKLLLAHGADPDIKNNVSLDLVF</sequence>
<dbReference type="GO" id="GO:0000976">
    <property type="term" value="F:transcription cis-regulatory region binding"/>
    <property type="evidence" value="ECO:0007669"/>
    <property type="project" value="TreeGrafter"/>
</dbReference>
<evidence type="ECO:0000313" key="5">
    <source>
        <dbReference type="Proteomes" id="UP000272942"/>
    </source>
</evidence>
<dbReference type="OrthoDB" id="9995210at2759"/>
<dbReference type="InterPro" id="IPR002110">
    <property type="entry name" value="Ankyrin_rpt"/>
</dbReference>
<dbReference type="PRINTS" id="PR01415">
    <property type="entry name" value="ANKYRIN"/>
</dbReference>